<organism evidence="2 3">
    <name type="scientific">Rhodococcus jostii</name>
    <dbReference type="NCBI Taxonomy" id="132919"/>
    <lineage>
        <taxon>Bacteria</taxon>
        <taxon>Bacillati</taxon>
        <taxon>Actinomycetota</taxon>
        <taxon>Actinomycetes</taxon>
        <taxon>Mycobacteriales</taxon>
        <taxon>Nocardiaceae</taxon>
        <taxon>Rhodococcus</taxon>
    </lineage>
</organism>
<dbReference type="EMBL" id="JAWLKA010000032">
    <property type="protein sequence ID" value="MDV6286044.1"/>
    <property type="molecule type" value="Genomic_DNA"/>
</dbReference>
<dbReference type="InterPro" id="IPR016040">
    <property type="entry name" value="NAD(P)-bd_dom"/>
</dbReference>
<dbReference type="RefSeq" id="WP_206031602.1">
    <property type="nucleotide sequence ID" value="NZ_JAWLKA010000032.1"/>
</dbReference>
<evidence type="ECO:0000259" key="1">
    <source>
        <dbReference type="Pfam" id="PF13460"/>
    </source>
</evidence>
<proteinExistence type="predicted"/>
<evidence type="ECO:0000313" key="2">
    <source>
        <dbReference type="EMBL" id="MDV6286044.1"/>
    </source>
</evidence>
<comment type="caution">
    <text evidence="2">The sequence shown here is derived from an EMBL/GenBank/DDBJ whole genome shotgun (WGS) entry which is preliminary data.</text>
</comment>
<dbReference type="Gene3D" id="3.90.25.10">
    <property type="entry name" value="UDP-galactose 4-epimerase, domain 1"/>
    <property type="match status" value="1"/>
</dbReference>
<name>A0ABU4CR66_RHOJO</name>
<dbReference type="PANTHER" id="PTHR47129">
    <property type="entry name" value="QUINONE OXIDOREDUCTASE 2"/>
    <property type="match status" value="1"/>
</dbReference>
<gene>
    <name evidence="2" type="ORF">R3Q59_36795</name>
</gene>
<dbReference type="Proteomes" id="UP001185737">
    <property type="component" value="Unassembled WGS sequence"/>
</dbReference>
<evidence type="ECO:0000313" key="3">
    <source>
        <dbReference type="Proteomes" id="UP001185737"/>
    </source>
</evidence>
<dbReference type="Gene3D" id="3.40.50.720">
    <property type="entry name" value="NAD(P)-binding Rossmann-like Domain"/>
    <property type="match status" value="1"/>
</dbReference>
<accession>A0ABU4CR66</accession>
<sequence>MLTPSSRTAWTKIRDLQPEEDVTQIVISGASGDLARRVTQGLLERAPLCNLTLVTRSPEAIEAGGPNVSVRKGDYEKPELLDEAYHGGDILFLISGLNLGRRTTEHRNAIRAAEKAGIRHIVYTSVGGVQPGNPALSAIDHYQTELDLRASGLSYTILRNALYAEIVSAIWLAPAARDGVLEMATGHGSLAPVSKVDVARCATAILADPADHDGAVYEITGPELLSMDDIVRLGSEVFGTEIAYKPVSEEERLQFFDSVGLPRTYDPNMPPSAEGHMWASDELVSADLAVAQGYQALLSGHVEQITGEAPAPLRSVLEKVKDTPYDRIGSAS</sequence>
<dbReference type="PANTHER" id="PTHR47129:SF1">
    <property type="entry name" value="NMRA-LIKE DOMAIN-CONTAINING PROTEIN"/>
    <property type="match status" value="1"/>
</dbReference>
<dbReference type="InterPro" id="IPR036291">
    <property type="entry name" value="NAD(P)-bd_dom_sf"/>
</dbReference>
<protein>
    <submittedName>
        <fullName evidence="2">NAD(P)H-binding protein</fullName>
    </submittedName>
</protein>
<dbReference type="Pfam" id="PF13460">
    <property type="entry name" value="NAD_binding_10"/>
    <property type="match status" value="1"/>
</dbReference>
<dbReference type="SUPFAM" id="SSF51735">
    <property type="entry name" value="NAD(P)-binding Rossmann-fold domains"/>
    <property type="match status" value="1"/>
</dbReference>
<feature type="domain" description="NAD(P)-binding" evidence="1">
    <location>
        <begin position="29"/>
        <end position="209"/>
    </location>
</feature>
<reference evidence="2 3" key="1">
    <citation type="submission" date="2023-10" db="EMBL/GenBank/DDBJ databases">
        <title>Development of a sustainable strategy for remediation of hydrocarbon-contaminated territories based on the waste exchange concept.</title>
        <authorList>
            <person name="Krivoruchko A."/>
        </authorList>
    </citation>
    <scope>NUCLEOTIDE SEQUENCE [LARGE SCALE GENOMIC DNA]</scope>
    <source>
        <strain evidence="2 3">IEGM 60</strain>
    </source>
</reference>
<dbReference type="InterPro" id="IPR052718">
    <property type="entry name" value="NmrA-type_oxidoreductase"/>
</dbReference>
<keyword evidence="3" id="KW-1185">Reference proteome</keyword>